<accession>A0AA35RW08</accession>
<keyword evidence="12" id="KW-0732">Signal</keyword>
<dbReference type="PROSITE" id="PS50261">
    <property type="entry name" value="G_PROTEIN_RECEP_F2_4"/>
    <property type="match status" value="1"/>
</dbReference>
<evidence type="ECO:0000256" key="9">
    <source>
        <dbReference type="PROSITE-ProRule" id="PRU00090"/>
    </source>
</evidence>
<feature type="domain" description="FZ" evidence="13">
    <location>
        <begin position="12"/>
        <end position="156"/>
    </location>
</feature>
<feature type="region of interest" description="Disordered" evidence="10">
    <location>
        <begin position="168"/>
        <end position="187"/>
    </location>
</feature>
<feature type="signal peptide" evidence="12">
    <location>
        <begin position="1"/>
        <end position="24"/>
    </location>
</feature>
<dbReference type="PRINTS" id="PR00489">
    <property type="entry name" value="FRIZZLED"/>
</dbReference>
<reference evidence="15" key="1">
    <citation type="submission" date="2023-03" db="EMBL/GenBank/DDBJ databases">
        <authorList>
            <person name="Steffen K."/>
            <person name="Cardenas P."/>
        </authorList>
    </citation>
    <scope>NUCLEOTIDE SEQUENCE</scope>
</reference>
<evidence type="ECO:0000256" key="7">
    <source>
        <dbReference type="ARBA" id="ARBA00023157"/>
    </source>
</evidence>
<keyword evidence="4 11" id="KW-0812">Transmembrane</keyword>
<evidence type="ECO:0000256" key="8">
    <source>
        <dbReference type="ARBA" id="ARBA00023170"/>
    </source>
</evidence>
<dbReference type="Proteomes" id="UP001174909">
    <property type="component" value="Unassembled WGS sequence"/>
</dbReference>
<dbReference type="Gene3D" id="1.10.2000.10">
    <property type="entry name" value="Frizzled cysteine-rich domain"/>
    <property type="match status" value="1"/>
</dbReference>
<feature type="transmembrane region" description="Helical" evidence="11">
    <location>
        <begin position="243"/>
        <end position="264"/>
    </location>
</feature>
<dbReference type="Pfam" id="PF01534">
    <property type="entry name" value="Frizzled"/>
    <property type="match status" value="1"/>
</dbReference>
<evidence type="ECO:0000259" key="13">
    <source>
        <dbReference type="PROSITE" id="PS50038"/>
    </source>
</evidence>
<keyword evidence="7" id="KW-1015">Disulfide bond</keyword>
<dbReference type="InterPro" id="IPR015526">
    <property type="entry name" value="Frizzled/SFRP"/>
</dbReference>
<evidence type="ECO:0000259" key="14">
    <source>
        <dbReference type="PROSITE" id="PS50261"/>
    </source>
</evidence>
<feature type="domain" description="G-protein coupled receptors family 2 profile 2" evidence="14">
    <location>
        <begin position="207"/>
        <end position="502"/>
    </location>
</feature>
<dbReference type="GO" id="GO:0060070">
    <property type="term" value="P:canonical Wnt signaling pathway"/>
    <property type="evidence" value="ECO:0007669"/>
    <property type="project" value="TreeGrafter"/>
</dbReference>
<comment type="similarity">
    <text evidence="2">Belongs to the G-protein coupled receptor Fz/Smo family.</text>
</comment>
<evidence type="ECO:0000256" key="5">
    <source>
        <dbReference type="ARBA" id="ARBA00022989"/>
    </source>
</evidence>
<proteinExistence type="inferred from homology"/>
<dbReference type="Gene3D" id="1.20.1070.10">
    <property type="entry name" value="Rhodopsin 7-helix transmembrane proteins"/>
    <property type="match status" value="1"/>
</dbReference>
<dbReference type="InterPro" id="IPR000539">
    <property type="entry name" value="Frizzled/Smoothened_7TM"/>
</dbReference>
<dbReference type="PANTHER" id="PTHR11309">
    <property type="entry name" value="FRIZZLED"/>
    <property type="match status" value="1"/>
</dbReference>
<dbReference type="SMART" id="SM01330">
    <property type="entry name" value="Frizzled"/>
    <property type="match status" value="1"/>
</dbReference>
<evidence type="ECO:0000313" key="16">
    <source>
        <dbReference type="Proteomes" id="UP001174909"/>
    </source>
</evidence>
<dbReference type="SUPFAM" id="SSF63501">
    <property type="entry name" value="Frizzled cysteine-rich domain"/>
    <property type="match status" value="1"/>
</dbReference>
<protein>
    <submittedName>
        <fullName evidence="15">Frizzled-8</fullName>
    </submittedName>
</protein>
<dbReference type="GO" id="GO:0005886">
    <property type="term" value="C:plasma membrane"/>
    <property type="evidence" value="ECO:0007669"/>
    <property type="project" value="TreeGrafter"/>
</dbReference>
<sequence length="563" mass="62984">MALVHFAVFVAALMAACLPPPVRPCDGNFQTPSAGEKCTNVSTEPFCGHFYQESFFPNDIATTSEIATSWVAFYLQSNQTCSPYLSLYVCLAVLPVCERANSSDGRANSSRVRLPCRDICQRVQSDCSREKGFKSTLDVQCVYNCDLWPDTDCVSLQDPLVAAHVTPLDPTPSSLPEATPQTTSLQDNDTCPPVDQVFFSDESKTFAKGWISFWSVICYLSTLVTLLTFLLDTSRFQYPWRPVVYLALSFHIHTLGYFLALIIGPSSVTCPGGTYVQTDSKWTWVHTPCILVFGLLYYSMIAAFLWWLILTLSWFLSSAYKWTNEAISQFSLFYHTAAWVIPLILTISVLAARVVSADELTGTCFIVRTNTRTSFLAMLFGLILPLSVLLLVGSTFLTIGLLSVLQIRKFMVNRGRERESIILEKLMLRIGVYVAIYVLPAAVLIGCFIYELDTRPRWHTTSDPCTDCSRPNTAVFMVRIFMFLLIGALTGAWIWSRKTLQSWRRLPTKLQNCILPPTSERTQDSEKAATRLGSFTSPSQPHPSVRATPSYPYTIDSATEFSA</sequence>
<dbReference type="EMBL" id="CASHTH010001619">
    <property type="protein sequence ID" value="CAI8017346.1"/>
    <property type="molecule type" value="Genomic_DNA"/>
</dbReference>
<dbReference type="InterPro" id="IPR020067">
    <property type="entry name" value="Frizzled_dom"/>
</dbReference>
<feature type="transmembrane region" description="Helical" evidence="11">
    <location>
        <begin position="375"/>
        <end position="405"/>
    </location>
</feature>
<keyword evidence="5 11" id="KW-1133">Transmembrane helix</keyword>
<name>A0AA35RW08_GEOBA</name>
<feature type="compositionally biased region" description="Polar residues" evidence="10">
    <location>
        <begin position="171"/>
        <end position="187"/>
    </location>
</feature>
<feature type="chain" id="PRO_5041307981" evidence="12">
    <location>
        <begin position="25"/>
        <end position="563"/>
    </location>
</feature>
<evidence type="ECO:0000313" key="15">
    <source>
        <dbReference type="EMBL" id="CAI8017346.1"/>
    </source>
</evidence>
<keyword evidence="16" id="KW-1185">Reference proteome</keyword>
<keyword evidence="8" id="KW-0675">Receptor</keyword>
<feature type="transmembrane region" description="Helical" evidence="11">
    <location>
        <begin position="472"/>
        <end position="495"/>
    </location>
</feature>
<dbReference type="InterPro" id="IPR047105">
    <property type="entry name" value="Frizzled-4/Mom-5_7TM"/>
</dbReference>
<comment type="caution">
    <text evidence="15">The sequence shown here is derived from an EMBL/GenBank/DDBJ whole genome shotgun (WGS) entry which is preliminary data.</text>
</comment>
<dbReference type="CDD" id="cd13951">
    <property type="entry name" value="7tmF_Frizzled_SMO"/>
    <property type="match status" value="1"/>
</dbReference>
<dbReference type="InterPro" id="IPR017981">
    <property type="entry name" value="GPCR_2-like_7TM"/>
</dbReference>
<dbReference type="Pfam" id="PF01392">
    <property type="entry name" value="Fz"/>
    <property type="match status" value="1"/>
</dbReference>
<keyword evidence="6 11" id="KW-0472">Membrane</keyword>
<feature type="transmembrane region" description="Helical" evidence="11">
    <location>
        <begin position="210"/>
        <end position="231"/>
    </location>
</feature>
<evidence type="ECO:0000256" key="6">
    <source>
        <dbReference type="ARBA" id="ARBA00023136"/>
    </source>
</evidence>
<dbReference type="InterPro" id="IPR036790">
    <property type="entry name" value="Frizzled_dom_sf"/>
</dbReference>
<dbReference type="PROSITE" id="PS50038">
    <property type="entry name" value="FZ"/>
    <property type="match status" value="1"/>
</dbReference>
<dbReference type="GO" id="GO:0035567">
    <property type="term" value="P:non-canonical Wnt signaling pathway"/>
    <property type="evidence" value="ECO:0007669"/>
    <property type="project" value="TreeGrafter"/>
</dbReference>
<evidence type="ECO:0000256" key="4">
    <source>
        <dbReference type="ARBA" id="ARBA00022692"/>
    </source>
</evidence>
<feature type="transmembrane region" description="Helical" evidence="11">
    <location>
        <begin position="284"/>
        <end position="312"/>
    </location>
</feature>
<dbReference type="GO" id="GO:0042813">
    <property type="term" value="F:Wnt receptor activity"/>
    <property type="evidence" value="ECO:0007669"/>
    <property type="project" value="TreeGrafter"/>
</dbReference>
<feature type="region of interest" description="Disordered" evidence="10">
    <location>
        <begin position="517"/>
        <end position="551"/>
    </location>
</feature>
<evidence type="ECO:0000256" key="10">
    <source>
        <dbReference type="SAM" id="MobiDB-lite"/>
    </source>
</evidence>
<comment type="subcellular location">
    <subcellularLocation>
        <location evidence="1">Membrane</location>
        <topology evidence="1">Multi-pass membrane protein</topology>
    </subcellularLocation>
</comment>
<evidence type="ECO:0000256" key="12">
    <source>
        <dbReference type="SAM" id="SignalP"/>
    </source>
</evidence>
<dbReference type="GO" id="GO:0017147">
    <property type="term" value="F:Wnt-protein binding"/>
    <property type="evidence" value="ECO:0007669"/>
    <property type="project" value="TreeGrafter"/>
</dbReference>
<keyword evidence="3" id="KW-0217">Developmental protein</keyword>
<organism evidence="15 16">
    <name type="scientific">Geodia barretti</name>
    <name type="common">Barrett's horny sponge</name>
    <dbReference type="NCBI Taxonomy" id="519541"/>
    <lineage>
        <taxon>Eukaryota</taxon>
        <taxon>Metazoa</taxon>
        <taxon>Porifera</taxon>
        <taxon>Demospongiae</taxon>
        <taxon>Heteroscleromorpha</taxon>
        <taxon>Tetractinellida</taxon>
        <taxon>Astrophorina</taxon>
        <taxon>Geodiidae</taxon>
        <taxon>Geodia</taxon>
    </lineage>
</organism>
<evidence type="ECO:0000256" key="3">
    <source>
        <dbReference type="ARBA" id="ARBA00022473"/>
    </source>
</evidence>
<evidence type="ECO:0000256" key="2">
    <source>
        <dbReference type="ARBA" id="ARBA00008077"/>
    </source>
</evidence>
<gene>
    <name evidence="15" type="ORF">GBAR_LOCUS10544</name>
</gene>
<feature type="transmembrane region" description="Helical" evidence="11">
    <location>
        <begin position="332"/>
        <end position="355"/>
    </location>
</feature>
<dbReference type="AlphaFoldDB" id="A0AA35RW08"/>
<comment type="caution">
    <text evidence="9">Lacks conserved residue(s) required for the propagation of feature annotation.</text>
</comment>
<evidence type="ECO:0000256" key="1">
    <source>
        <dbReference type="ARBA" id="ARBA00004141"/>
    </source>
</evidence>
<dbReference type="CDD" id="cd07066">
    <property type="entry name" value="CRD_FZ"/>
    <property type="match status" value="1"/>
</dbReference>
<feature type="transmembrane region" description="Helical" evidence="11">
    <location>
        <begin position="426"/>
        <end position="452"/>
    </location>
</feature>
<evidence type="ECO:0000256" key="11">
    <source>
        <dbReference type="SAM" id="Phobius"/>
    </source>
</evidence>